<gene>
    <name evidence="2" type="ORF">GPA24_18510</name>
</gene>
<dbReference type="PANTHER" id="PTHR43798">
    <property type="entry name" value="MONOACYLGLYCEROL LIPASE"/>
    <property type="match status" value="1"/>
</dbReference>
<dbReference type="InterPro" id="IPR000073">
    <property type="entry name" value="AB_hydrolase_1"/>
</dbReference>
<feature type="domain" description="AB hydrolase-1" evidence="1">
    <location>
        <begin position="54"/>
        <end position="288"/>
    </location>
</feature>
<dbReference type="PANTHER" id="PTHR43798:SF33">
    <property type="entry name" value="HYDROLASE, PUTATIVE (AFU_ORTHOLOGUE AFUA_2G14860)-RELATED"/>
    <property type="match status" value="1"/>
</dbReference>
<evidence type="ECO:0000313" key="2">
    <source>
        <dbReference type="EMBL" id="NMG17493.1"/>
    </source>
</evidence>
<name>A0ABX1P0D3_9RHOO</name>
<organism evidence="2 3">
    <name type="scientific">Aromatoleum bremense</name>
    <dbReference type="NCBI Taxonomy" id="76115"/>
    <lineage>
        <taxon>Bacteria</taxon>
        <taxon>Pseudomonadati</taxon>
        <taxon>Pseudomonadota</taxon>
        <taxon>Betaproteobacteria</taxon>
        <taxon>Rhodocyclales</taxon>
        <taxon>Rhodocyclaceae</taxon>
        <taxon>Aromatoleum</taxon>
    </lineage>
</organism>
<evidence type="ECO:0000259" key="1">
    <source>
        <dbReference type="Pfam" id="PF12697"/>
    </source>
</evidence>
<sequence length="309" mass="34238">MSLLDTLRRVFRPAPLPTRPYRGLREKSVQCIGPHGLHRMAYTEWGDPANRKVLVCAHGLTRNGRDFDFLAQALADDYRVVCPDVVGRGRSDWLGVKTDYGFPLYVADMITLLARLDAETVHWVGTSMGGIIGMLIASQPHTPISRLVLNDVGPVITAVSLRRIGEYVGKAPKFPSMAAAEAWIREVSAPFGPLTDAQWQHLTEYSVRPVEGGFAMVYDPGIGEVFRHTPITVDVDLWEVYKAIRCPTLVIRGAESDLLEAETVARMTQTGPRAQVAEFPGVGHAPVLMDASQIRIVSDFLRTPERRPR</sequence>
<keyword evidence="2" id="KW-0378">Hydrolase</keyword>
<dbReference type="GO" id="GO:0016787">
    <property type="term" value="F:hydrolase activity"/>
    <property type="evidence" value="ECO:0007669"/>
    <property type="project" value="UniProtKB-KW"/>
</dbReference>
<dbReference type="Proteomes" id="UP000633943">
    <property type="component" value="Unassembled WGS sequence"/>
</dbReference>
<accession>A0ABX1P0D3</accession>
<dbReference type="PRINTS" id="PR00111">
    <property type="entry name" value="ABHYDROLASE"/>
</dbReference>
<dbReference type="EMBL" id="WTVP01000081">
    <property type="protein sequence ID" value="NMG17493.1"/>
    <property type="molecule type" value="Genomic_DNA"/>
</dbReference>
<dbReference type="Pfam" id="PF12697">
    <property type="entry name" value="Abhydrolase_6"/>
    <property type="match status" value="1"/>
</dbReference>
<reference evidence="2 3" key="1">
    <citation type="submission" date="2019-12" db="EMBL/GenBank/DDBJ databases">
        <title>Comparative genomics gives insights into the taxonomy of the Azoarcus-Aromatoleum group and reveals separate origins of nif in the plant-associated Azoarcus and non-plant-associated Aromatoleum sub-groups.</title>
        <authorList>
            <person name="Lafos M."/>
            <person name="Maluk M."/>
            <person name="Batista M."/>
            <person name="Junghare M."/>
            <person name="Carmona M."/>
            <person name="Faoro H."/>
            <person name="Cruz L.M."/>
            <person name="Battistoni F."/>
            <person name="De Souza E."/>
            <person name="Pedrosa F."/>
            <person name="Chen W.-M."/>
            <person name="Poole P.S."/>
            <person name="Dixon R.A."/>
            <person name="James E.K."/>
        </authorList>
    </citation>
    <scope>NUCLEOTIDE SEQUENCE [LARGE SCALE GENOMIC DNA]</scope>
    <source>
        <strain evidence="2 3">PbN1</strain>
    </source>
</reference>
<dbReference type="InterPro" id="IPR050266">
    <property type="entry name" value="AB_hydrolase_sf"/>
</dbReference>
<dbReference type="InterPro" id="IPR029058">
    <property type="entry name" value="AB_hydrolase_fold"/>
</dbReference>
<dbReference type="SUPFAM" id="SSF53474">
    <property type="entry name" value="alpha/beta-Hydrolases"/>
    <property type="match status" value="1"/>
</dbReference>
<proteinExistence type="predicted"/>
<evidence type="ECO:0000313" key="3">
    <source>
        <dbReference type="Proteomes" id="UP000633943"/>
    </source>
</evidence>
<protein>
    <submittedName>
        <fullName evidence="2">Alpha/beta fold hydrolase</fullName>
    </submittedName>
</protein>
<dbReference type="Gene3D" id="3.40.50.1820">
    <property type="entry name" value="alpha/beta hydrolase"/>
    <property type="match status" value="1"/>
</dbReference>
<keyword evidence="3" id="KW-1185">Reference proteome</keyword>
<dbReference type="RefSeq" id="WP_169204004.1">
    <property type="nucleotide sequence ID" value="NZ_CP059467.1"/>
</dbReference>
<comment type="caution">
    <text evidence="2">The sequence shown here is derived from an EMBL/GenBank/DDBJ whole genome shotgun (WGS) entry which is preliminary data.</text>
</comment>